<evidence type="ECO:0000256" key="7">
    <source>
        <dbReference type="ARBA" id="ARBA00023065"/>
    </source>
</evidence>
<dbReference type="InterPro" id="IPR039204">
    <property type="entry name" value="MRS2-like"/>
</dbReference>
<dbReference type="GO" id="GO:0016020">
    <property type="term" value="C:membrane"/>
    <property type="evidence" value="ECO:0007669"/>
    <property type="project" value="UniProtKB-SubCell"/>
</dbReference>
<sequence length="388" mass="43552">MPSSIYMFGSTSRVDDKGGMVLEPHAVSGEVRRSVHGLIPTGKSMAWHFEPNGLCSFRQITRAELFKMIRVASSSGTAPRQRSTRRSHLATIPAIQKRDIRQLDQAYVESHDPTIVVRDQSILIHVDTIRAVVLRDACIVFDGPHDTIALVKAKFREVMGENPSAPFELSSFEVLLSTLTALYAKAFDALRPAADAALREVANIERPRGEFEQVKAIQTSLAVLECNVVNMRQLLMSLLDNDDDLHMLYLTKVHDNPSLLQGDMTFDVDEVVAILEAQLQDMYGIVSHISLMISNIQHTARVVDLMWTSKRNYLLLIDMSLRVMLMLMYCTNYWTGAFGQNLKSNVEENEGLFWGTSLVCTAWTFGAYGVVCKVFLARGLSLSWHKRV</sequence>
<evidence type="ECO:0000256" key="6">
    <source>
        <dbReference type="ARBA" id="ARBA00022989"/>
    </source>
</evidence>
<dbReference type="GeneID" id="20080555"/>
<dbReference type="PANTHER" id="PTHR13890">
    <property type="entry name" value="RNA SPLICING PROTEIN MRS2, MITOCHONDRIAL"/>
    <property type="match status" value="1"/>
</dbReference>
<keyword evidence="6" id="KW-1133">Transmembrane helix</keyword>
<dbReference type="AlphaFoldDB" id="A0A024UJP9"/>
<keyword evidence="2" id="KW-0813">Transport</keyword>
<dbReference type="Pfam" id="PF22099">
    <property type="entry name" value="MRS2-like"/>
    <property type="match status" value="1"/>
</dbReference>
<dbReference type="GO" id="GO:0015095">
    <property type="term" value="F:magnesium ion transmembrane transporter activity"/>
    <property type="evidence" value="ECO:0007669"/>
    <property type="project" value="TreeGrafter"/>
</dbReference>
<dbReference type="RefSeq" id="XP_008865615.1">
    <property type="nucleotide sequence ID" value="XM_008867393.1"/>
</dbReference>
<protein>
    <recommendedName>
        <fullName evidence="10">Magnesium transporter</fullName>
    </recommendedName>
</protein>
<keyword evidence="8" id="KW-0472">Membrane</keyword>
<dbReference type="eggNOG" id="KOG2662">
    <property type="taxonomic scope" value="Eukaryota"/>
</dbReference>
<accession>A0A024UJP9</accession>
<proteinExistence type="predicted"/>
<gene>
    <name evidence="9" type="ORF">H310_03505</name>
</gene>
<evidence type="ECO:0000256" key="8">
    <source>
        <dbReference type="ARBA" id="ARBA00023136"/>
    </source>
</evidence>
<keyword evidence="3" id="KW-0812">Transmembrane</keyword>
<evidence type="ECO:0008006" key="10">
    <source>
        <dbReference type="Google" id="ProtNLM"/>
    </source>
</evidence>
<keyword evidence="5" id="KW-0809">Transit peptide</keyword>
<dbReference type="EMBL" id="KI913956">
    <property type="protein sequence ID" value="ETW05838.1"/>
    <property type="molecule type" value="Genomic_DNA"/>
</dbReference>
<name>A0A024UJP9_9STRA</name>
<keyword evidence="7" id="KW-0406">Ion transport</keyword>
<comment type="subcellular location">
    <subcellularLocation>
        <location evidence="1">Membrane</location>
        <topology evidence="1">Multi-pass membrane protein</topology>
    </subcellularLocation>
</comment>
<dbReference type="OrthoDB" id="10251508at2759"/>
<dbReference type="PANTHER" id="PTHR13890:SF0">
    <property type="entry name" value="MAGNESIUM TRANSPORTER MRS2 HOMOLOG, MITOCHONDRIAL"/>
    <property type="match status" value="1"/>
</dbReference>
<evidence type="ECO:0000313" key="9">
    <source>
        <dbReference type="EMBL" id="ETW05838.1"/>
    </source>
</evidence>
<evidence type="ECO:0000256" key="1">
    <source>
        <dbReference type="ARBA" id="ARBA00004141"/>
    </source>
</evidence>
<dbReference type="VEuPathDB" id="FungiDB:H310_03505"/>
<evidence type="ECO:0000256" key="5">
    <source>
        <dbReference type="ARBA" id="ARBA00022946"/>
    </source>
</evidence>
<dbReference type="Gene3D" id="1.20.58.340">
    <property type="entry name" value="Magnesium transport protein CorA, transmembrane region"/>
    <property type="match status" value="1"/>
</dbReference>
<keyword evidence="4" id="KW-0460">Magnesium</keyword>
<evidence type="ECO:0000256" key="2">
    <source>
        <dbReference type="ARBA" id="ARBA00022448"/>
    </source>
</evidence>
<organism evidence="9">
    <name type="scientific">Aphanomyces invadans</name>
    <dbReference type="NCBI Taxonomy" id="157072"/>
    <lineage>
        <taxon>Eukaryota</taxon>
        <taxon>Sar</taxon>
        <taxon>Stramenopiles</taxon>
        <taxon>Oomycota</taxon>
        <taxon>Saprolegniomycetes</taxon>
        <taxon>Saprolegniales</taxon>
        <taxon>Verrucalvaceae</taxon>
        <taxon>Aphanomyces</taxon>
    </lineage>
</organism>
<dbReference type="Gene3D" id="2.40.128.330">
    <property type="match status" value="1"/>
</dbReference>
<reference evidence="9" key="1">
    <citation type="submission" date="2013-12" db="EMBL/GenBank/DDBJ databases">
        <title>The Genome Sequence of Aphanomyces invadans NJM9701.</title>
        <authorList>
            <consortium name="The Broad Institute Genomics Platform"/>
            <person name="Russ C."/>
            <person name="Tyler B."/>
            <person name="van West P."/>
            <person name="Dieguez-Uribeondo J."/>
            <person name="Young S.K."/>
            <person name="Zeng Q."/>
            <person name="Gargeya S."/>
            <person name="Fitzgerald M."/>
            <person name="Abouelleil A."/>
            <person name="Alvarado L."/>
            <person name="Chapman S.B."/>
            <person name="Gainer-Dewar J."/>
            <person name="Goldberg J."/>
            <person name="Griggs A."/>
            <person name="Gujja S."/>
            <person name="Hansen M."/>
            <person name="Howarth C."/>
            <person name="Imamovic A."/>
            <person name="Ireland A."/>
            <person name="Larimer J."/>
            <person name="McCowan C."/>
            <person name="Murphy C."/>
            <person name="Pearson M."/>
            <person name="Poon T.W."/>
            <person name="Priest M."/>
            <person name="Roberts A."/>
            <person name="Saif S."/>
            <person name="Shea T."/>
            <person name="Sykes S."/>
            <person name="Wortman J."/>
            <person name="Nusbaum C."/>
            <person name="Birren B."/>
        </authorList>
    </citation>
    <scope>NUCLEOTIDE SEQUENCE [LARGE SCALE GENOMIC DNA]</scope>
    <source>
        <strain evidence="9">NJM9701</strain>
    </source>
</reference>
<evidence type="ECO:0000256" key="3">
    <source>
        <dbReference type="ARBA" id="ARBA00022692"/>
    </source>
</evidence>
<evidence type="ECO:0000256" key="4">
    <source>
        <dbReference type="ARBA" id="ARBA00022842"/>
    </source>
</evidence>